<dbReference type="EMBL" id="KZ110591">
    <property type="protein sequence ID" value="OSX67262.1"/>
    <property type="molecule type" value="Genomic_DNA"/>
</dbReference>
<sequence>MDRLQYYWYQALRGDEQSQTQQESRLYDEYFERYPCSQFEVLRATRGAKSMLTGLQIALIPGRSTRSNDPIHSSSRLEILSVVTGIVTERTVELHQVTLVNATELLKCAIKKLQEEMAGMSLTSSYESSQLRENEARLASCCADIRVYLNEECPVNRCPLKILGSIFVLSLTSSPGRIGLEEPKSYWPPVTDKVAASIGLMQVYGTPYEIEAVDSKPSFYSVVGTCPSMSLWRDTHLVP</sequence>
<keyword evidence="2" id="KW-1185">Reference proteome</keyword>
<protein>
    <submittedName>
        <fullName evidence="1">Uncharacterized protein</fullName>
    </submittedName>
</protein>
<dbReference type="Proteomes" id="UP000194127">
    <property type="component" value="Unassembled WGS sequence"/>
</dbReference>
<name>A0A1X6NFI8_9APHY</name>
<dbReference type="GeneID" id="36328659"/>
<evidence type="ECO:0000313" key="1">
    <source>
        <dbReference type="EMBL" id="OSX67262.1"/>
    </source>
</evidence>
<evidence type="ECO:0000313" key="2">
    <source>
        <dbReference type="Proteomes" id="UP000194127"/>
    </source>
</evidence>
<organism evidence="1 2">
    <name type="scientific">Postia placenta MAD-698-R-SB12</name>
    <dbReference type="NCBI Taxonomy" id="670580"/>
    <lineage>
        <taxon>Eukaryota</taxon>
        <taxon>Fungi</taxon>
        <taxon>Dikarya</taxon>
        <taxon>Basidiomycota</taxon>
        <taxon>Agaricomycotina</taxon>
        <taxon>Agaricomycetes</taxon>
        <taxon>Polyporales</taxon>
        <taxon>Adustoporiaceae</taxon>
        <taxon>Rhodonia</taxon>
    </lineage>
</organism>
<reference evidence="1 2" key="1">
    <citation type="submission" date="2017-04" db="EMBL/GenBank/DDBJ databases">
        <title>Genome Sequence of the Model Brown-Rot Fungus Postia placenta SB12.</title>
        <authorList>
            <consortium name="DOE Joint Genome Institute"/>
            <person name="Gaskell J."/>
            <person name="Kersten P."/>
            <person name="Larrondo L.F."/>
            <person name="Canessa P."/>
            <person name="Martinez D."/>
            <person name="Hibbett D."/>
            <person name="Schmoll M."/>
            <person name="Kubicek C.P."/>
            <person name="Martinez A.T."/>
            <person name="Yadav J."/>
            <person name="Master E."/>
            <person name="Magnuson J.K."/>
            <person name="James T."/>
            <person name="Yaver D."/>
            <person name="Berka R."/>
            <person name="Labutti K."/>
            <person name="Lipzen A."/>
            <person name="Aerts A."/>
            <person name="Barry K."/>
            <person name="Henrissat B."/>
            <person name="Blanchette R."/>
            <person name="Grigoriev I."/>
            <person name="Cullen D."/>
        </authorList>
    </citation>
    <scope>NUCLEOTIDE SEQUENCE [LARGE SCALE GENOMIC DNA]</scope>
    <source>
        <strain evidence="1 2">MAD-698-R-SB12</strain>
    </source>
</reference>
<dbReference type="RefSeq" id="XP_024344056.1">
    <property type="nucleotide sequence ID" value="XM_024483710.1"/>
</dbReference>
<accession>A0A1X6NFI8</accession>
<dbReference type="AlphaFoldDB" id="A0A1X6NFI8"/>
<proteinExistence type="predicted"/>
<gene>
    <name evidence="1" type="ORF">POSPLADRAFT_1128149</name>
</gene>
<dbReference type="OrthoDB" id="10272343at2759"/>